<comment type="caution">
    <text evidence="2">The sequence shown here is derived from an EMBL/GenBank/DDBJ whole genome shotgun (WGS) entry which is preliminary data.</text>
</comment>
<proteinExistence type="predicted"/>
<name>A0A4Z2GF11_9TELE</name>
<dbReference type="Proteomes" id="UP000314294">
    <property type="component" value="Unassembled WGS sequence"/>
</dbReference>
<organism evidence="2 3">
    <name type="scientific">Liparis tanakae</name>
    <name type="common">Tanaka's snailfish</name>
    <dbReference type="NCBI Taxonomy" id="230148"/>
    <lineage>
        <taxon>Eukaryota</taxon>
        <taxon>Metazoa</taxon>
        <taxon>Chordata</taxon>
        <taxon>Craniata</taxon>
        <taxon>Vertebrata</taxon>
        <taxon>Euteleostomi</taxon>
        <taxon>Actinopterygii</taxon>
        <taxon>Neopterygii</taxon>
        <taxon>Teleostei</taxon>
        <taxon>Neoteleostei</taxon>
        <taxon>Acanthomorphata</taxon>
        <taxon>Eupercaria</taxon>
        <taxon>Perciformes</taxon>
        <taxon>Cottioidei</taxon>
        <taxon>Cottales</taxon>
        <taxon>Liparidae</taxon>
        <taxon>Liparis</taxon>
    </lineage>
</organism>
<reference evidence="2 3" key="1">
    <citation type="submission" date="2019-03" db="EMBL/GenBank/DDBJ databases">
        <title>First draft genome of Liparis tanakae, snailfish: a comprehensive survey of snailfish specific genes.</title>
        <authorList>
            <person name="Kim W."/>
            <person name="Song I."/>
            <person name="Jeong J.-H."/>
            <person name="Kim D."/>
            <person name="Kim S."/>
            <person name="Ryu S."/>
            <person name="Song J.Y."/>
            <person name="Lee S.K."/>
        </authorList>
    </citation>
    <scope>NUCLEOTIDE SEQUENCE [LARGE SCALE GENOMIC DNA]</scope>
    <source>
        <tissue evidence="2">Muscle</tissue>
    </source>
</reference>
<protein>
    <submittedName>
        <fullName evidence="2">Uncharacterized protein</fullName>
    </submittedName>
</protein>
<dbReference type="EMBL" id="SRLO01000586">
    <property type="protein sequence ID" value="TNN51304.1"/>
    <property type="molecule type" value="Genomic_DNA"/>
</dbReference>
<feature type="region of interest" description="Disordered" evidence="1">
    <location>
        <begin position="43"/>
        <end position="68"/>
    </location>
</feature>
<accession>A0A4Z2GF11</accession>
<evidence type="ECO:0000256" key="1">
    <source>
        <dbReference type="SAM" id="MobiDB-lite"/>
    </source>
</evidence>
<evidence type="ECO:0000313" key="2">
    <source>
        <dbReference type="EMBL" id="TNN51304.1"/>
    </source>
</evidence>
<keyword evidence="3" id="KW-1185">Reference proteome</keyword>
<dbReference type="AlphaFoldDB" id="A0A4Z2GF11"/>
<sequence>MSRQRTGSLCPYSDKKNCRRIVELDQKLRARLKVQDATNTLTVQSSRETASSRWSGENFTHRMSSSSCRGGGLVYLVRGEAQGPQGSFVGVHRLQEAPGGELEDLQLPALSGKQQ</sequence>
<evidence type="ECO:0000313" key="3">
    <source>
        <dbReference type="Proteomes" id="UP000314294"/>
    </source>
</evidence>
<gene>
    <name evidence="2" type="ORF">EYF80_038468</name>
</gene>